<evidence type="ECO:0000313" key="2">
    <source>
        <dbReference type="Proteomes" id="UP000184498"/>
    </source>
</evidence>
<name>A0A1M6UV23_9FLAO</name>
<dbReference type="EMBL" id="FRAM01000008">
    <property type="protein sequence ID" value="SHK72971.1"/>
    <property type="molecule type" value="Genomic_DNA"/>
</dbReference>
<gene>
    <name evidence="1" type="ORF">SAMN05444371_3478</name>
</gene>
<dbReference type="AlphaFoldDB" id="A0A1M6UV23"/>
<reference evidence="2" key="1">
    <citation type="submission" date="2016-11" db="EMBL/GenBank/DDBJ databases">
        <authorList>
            <person name="Varghese N."/>
            <person name="Submissions S."/>
        </authorList>
    </citation>
    <scope>NUCLEOTIDE SEQUENCE [LARGE SCALE GENOMIC DNA]</scope>
    <source>
        <strain evidence="2">DSM 18016</strain>
    </source>
</reference>
<dbReference type="Proteomes" id="UP000184498">
    <property type="component" value="Unassembled WGS sequence"/>
</dbReference>
<accession>A0A1M6UV23</accession>
<evidence type="ECO:0000313" key="1">
    <source>
        <dbReference type="EMBL" id="SHK72971.1"/>
    </source>
</evidence>
<protein>
    <submittedName>
        <fullName evidence="1">Uncharacterized protein</fullName>
    </submittedName>
</protein>
<keyword evidence="2" id="KW-1185">Reference proteome</keyword>
<sequence>MMSERNSTNNDFPLPPGLSQRIYMQDCKLEVELTAHSPR</sequence>
<organism evidence="1 2">
    <name type="scientific">Epilithonimonas mollis</name>
    <dbReference type="NCBI Taxonomy" id="216903"/>
    <lineage>
        <taxon>Bacteria</taxon>
        <taxon>Pseudomonadati</taxon>
        <taxon>Bacteroidota</taxon>
        <taxon>Flavobacteriia</taxon>
        <taxon>Flavobacteriales</taxon>
        <taxon>Weeksellaceae</taxon>
        <taxon>Chryseobacterium group</taxon>
        <taxon>Epilithonimonas</taxon>
    </lineage>
</organism>
<proteinExistence type="predicted"/>